<proteinExistence type="predicted"/>
<dbReference type="AlphaFoldDB" id="A0AAW0K4D2"/>
<sequence length="82" mass="9256">MYLGVALNFWYPLMTLFTASRKSFSVTVFLRARMANMPASVHTLLISAPEGQTQPYDPIVQAVKVLDLAYRAWKKGQTKSTM</sequence>
<evidence type="ECO:0000313" key="1">
    <source>
        <dbReference type="EMBL" id="KAK7834155.1"/>
    </source>
</evidence>
<reference evidence="1 2" key="1">
    <citation type="journal article" date="2018" name="Sci. Data">
        <title>The draft genome sequence of cork oak.</title>
        <authorList>
            <person name="Ramos A.M."/>
            <person name="Usie A."/>
            <person name="Barbosa P."/>
            <person name="Barros P.M."/>
            <person name="Capote T."/>
            <person name="Chaves I."/>
            <person name="Simoes F."/>
            <person name="Abreu I."/>
            <person name="Carrasquinho I."/>
            <person name="Faro C."/>
            <person name="Guimaraes J.B."/>
            <person name="Mendonca D."/>
            <person name="Nobrega F."/>
            <person name="Rodrigues L."/>
            <person name="Saibo N.J.M."/>
            <person name="Varela M.C."/>
            <person name="Egas C."/>
            <person name="Matos J."/>
            <person name="Miguel C.M."/>
            <person name="Oliveira M.M."/>
            <person name="Ricardo C.P."/>
            <person name="Goncalves S."/>
        </authorList>
    </citation>
    <scope>NUCLEOTIDE SEQUENCE [LARGE SCALE GENOMIC DNA]</scope>
    <source>
        <strain evidence="2">cv. HL8</strain>
    </source>
</reference>
<dbReference type="EMBL" id="PKMF04000392">
    <property type="protein sequence ID" value="KAK7834155.1"/>
    <property type="molecule type" value="Genomic_DNA"/>
</dbReference>
<gene>
    <name evidence="1" type="ORF">CFP56_024869</name>
</gene>
<comment type="caution">
    <text evidence="1">The sequence shown here is derived from an EMBL/GenBank/DDBJ whole genome shotgun (WGS) entry which is preliminary data.</text>
</comment>
<accession>A0AAW0K4D2</accession>
<keyword evidence="2" id="KW-1185">Reference proteome</keyword>
<evidence type="ECO:0000313" key="2">
    <source>
        <dbReference type="Proteomes" id="UP000237347"/>
    </source>
</evidence>
<name>A0AAW0K4D2_QUESU</name>
<protein>
    <submittedName>
        <fullName evidence="1">Uncharacterized protein</fullName>
    </submittedName>
</protein>
<organism evidence="1 2">
    <name type="scientific">Quercus suber</name>
    <name type="common">Cork oak</name>
    <dbReference type="NCBI Taxonomy" id="58331"/>
    <lineage>
        <taxon>Eukaryota</taxon>
        <taxon>Viridiplantae</taxon>
        <taxon>Streptophyta</taxon>
        <taxon>Embryophyta</taxon>
        <taxon>Tracheophyta</taxon>
        <taxon>Spermatophyta</taxon>
        <taxon>Magnoliopsida</taxon>
        <taxon>eudicotyledons</taxon>
        <taxon>Gunneridae</taxon>
        <taxon>Pentapetalae</taxon>
        <taxon>rosids</taxon>
        <taxon>fabids</taxon>
        <taxon>Fagales</taxon>
        <taxon>Fagaceae</taxon>
        <taxon>Quercus</taxon>
    </lineage>
</organism>
<dbReference type="Proteomes" id="UP000237347">
    <property type="component" value="Unassembled WGS sequence"/>
</dbReference>